<evidence type="ECO:0000256" key="2">
    <source>
        <dbReference type="ARBA" id="ARBA00022771"/>
    </source>
</evidence>
<proteinExistence type="predicted"/>
<dbReference type="GO" id="GO:0008270">
    <property type="term" value="F:zinc ion binding"/>
    <property type="evidence" value="ECO:0007669"/>
    <property type="project" value="UniProtKB-KW"/>
</dbReference>
<dbReference type="OMA" id="DMTTTRF"/>
<dbReference type="PROSITE" id="PS50865">
    <property type="entry name" value="ZF_MYND_2"/>
    <property type="match status" value="1"/>
</dbReference>
<dbReference type="KEGG" id="gtr:GLOTRDRAFT_81621"/>
<dbReference type="HOGENOM" id="CLU_868754_0_0_1"/>
<feature type="domain" description="MYND-type" evidence="5">
    <location>
        <begin position="273"/>
        <end position="312"/>
    </location>
</feature>
<dbReference type="Proteomes" id="UP000030669">
    <property type="component" value="Unassembled WGS sequence"/>
</dbReference>
<dbReference type="GeneID" id="19309094"/>
<gene>
    <name evidence="6" type="ORF">GLOTRDRAFT_81621</name>
</gene>
<evidence type="ECO:0000313" key="7">
    <source>
        <dbReference type="Proteomes" id="UP000030669"/>
    </source>
</evidence>
<keyword evidence="7" id="KW-1185">Reference proteome</keyword>
<dbReference type="Pfam" id="PF01753">
    <property type="entry name" value="zf-MYND"/>
    <property type="match status" value="1"/>
</dbReference>
<accession>S7REX9</accession>
<keyword evidence="1" id="KW-0479">Metal-binding</keyword>
<sequence>MMEDLASAFAGLSGFSPMMMINRSCTCATTRLIQCRGFGVYQNDISAKFDKSPDEVPDLAKEDFLARKKIIDQVAAWVDEHQDKTPQIIYKNEWVPILYGYEIVKGSAKRNRDWGHLIFTDLTLTRYLLVMCFGDPKCNCGSPFHHDYDAIVKYNTDRFMSLLKYLHHDDARPNWVRATYTTSKNRSLDPDFLNSLEGPKAGTSTTPPIFHVTPDNFTPSLLASDIEKIDNLLTSSRRKLPPSSVKNEVLGKKEGRPEMKTYLAGNEKNKRQCAYCEKVGKHDMPMCGRCKLVRYCSPECQKAAWVNHKIFCKKATSTKAA</sequence>
<dbReference type="InterPro" id="IPR002893">
    <property type="entry name" value="Znf_MYND"/>
</dbReference>
<dbReference type="AlphaFoldDB" id="S7REX9"/>
<dbReference type="PROSITE" id="PS01360">
    <property type="entry name" value="ZF_MYND_1"/>
    <property type="match status" value="1"/>
</dbReference>
<keyword evidence="3" id="KW-0862">Zinc</keyword>
<dbReference type="Gene3D" id="6.10.140.2220">
    <property type="match status" value="1"/>
</dbReference>
<dbReference type="OrthoDB" id="341421at2759"/>
<evidence type="ECO:0000313" key="6">
    <source>
        <dbReference type="EMBL" id="EPQ51019.1"/>
    </source>
</evidence>
<dbReference type="SUPFAM" id="SSF144232">
    <property type="entry name" value="HIT/MYND zinc finger-like"/>
    <property type="match status" value="1"/>
</dbReference>
<evidence type="ECO:0000259" key="5">
    <source>
        <dbReference type="PROSITE" id="PS50865"/>
    </source>
</evidence>
<reference evidence="6 7" key="1">
    <citation type="journal article" date="2012" name="Science">
        <title>The Paleozoic origin of enzymatic lignin decomposition reconstructed from 31 fungal genomes.</title>
        <authorList>
            <person name="Floudas D."/>
            <person name="Binder M."/>
            <person name="Riley R."/>
            <person name="Barry K."/>
            <person name="Blanchette R.A."/>
            <person name="Henrissat B."/>
            <person name="Martinez A.T."/>
            <person name="Otillar R."/>
            <person name="Spatafora J.W."/>
            <person name="Yadav J.S."/>
            <person name="Aerts A."/>
            <person name="Benoit I."/>
            <person name="Boyd A."/>
            <person name="Carlson A."/>
            <person name="Copeland A."/>
            <person name="Coutinho P.M."/>
            <person name="de Vries R.P."/>
            <person name="Ferreira P."/>
            <person name="Findley K."/>
            <person name="Foster B."/>
            <person name="Gaskell J."/>
            <person name="Glotzer D."/>
            <person name="Gorecki P."/>
            <person name="Heitman J."/>
            <person name="Hesse C."/>
            <person name="Hori C."/>
            <person name="Igarashi K."/>
            <person name="Jurgens J.A."/>
            <person name="Kallen N."/>
            <person name="Kersten P."/>
            <person name="Kohler A."/>
            <person name="Kuees U."/>
            <person name="Kumar T.K.A."/>
            <person name="Kuo A."/>
            <person name="LaButti K."/>
            <person name="Larrondo L.F."/>
            <person name="Lindquist E."/>
            <person name="Ling A."/>
            <person name="Lombard V."/>
            <person name="Lucas S."/>
            <person name="Lundell T."/>
            <person name="Martin R."/>
            <person name="McLaughlin D.J."/>
            <person name="Morgenstern I."/>
            <person name="Morin E."/>
            <person name="Murat C."/>
            <person name="Nagy L.G."/>
            <person name="Nolan M."/>
            <person name="Ohm R.A."/>
            <person name="Patyshakuliyeva A."/>
            <person name="Rokas A."/>
            <person name="Ruiz-Duenas F.J."/>
            <person name="Sabat G."/>
            <person name="Salamov A."/>
            <person name="Samejima M."/>
            <person name="Schmutz J."/>
            <person name="Slot J.C."/>
            <person name="St John F."/>
            <person name="Stenlid J."/>
            <person name="Sun H."/>
            <person name="Sun S."/>
            <person name="Syed K."/>
            <person name="Tsang A."/>
            <person name="Wiebenga A."/>
            <person name="Young D."/>
            <person name="Pisabarro A."/>
            <person name="Eastwood D.C."/>
            <person name="Martin F."/>
            <person name="Cullen D."/>
            <person name="Grigoriev I.V."/>
            <person name="Hibbett D.S."/>
        </authorList>
    </citation>
    <scope>NUCLEOTIDE SEQUENCE [LARGE SCALE GENOMIC DNA]</scope>
    <source>
        <strain evidence="6 7">ATCC 11539</strain>
    </source>
</reference>
<evidence type="ECO:0000256" key="1">
    <source>
        <dbReference type="ARBA" id="ARBA00022723"/>
    </source>
</evidence>
<protein>
    <recommendedName>
        <fullName evidence="5">MYND-type domain-containing protein</fullName>
    </recommendedName>
</protein>
<dbReference type="eggNOG" id="ENOG502SKI3">
    <property type="taxonomic scope" value="Eukaryota"/>
</dbReference>
<keyword evidence="2 4" id="KW-0863">Zinc-finger</keyword>
<evidence type="ECO:0000256" key="4">
    <source>
        <dbReference type="PROSITE-ProRule" id="PRU00134"/>
    </source>
</evidence>
<name>S7REX9_GLOTA</name>
<organism evidence="6 7">
    <name type="scientific">Gloeophyllum trabeum (strain ATCC 11539 / FP-39264 / Madison 617)</name>
    <name type="common">Brown rot fungus</name>
    <dbReference type="NCBI Taxonomy" id="670483"/>
    <lineage>
        <taxon>Eukaryota</taxon>
        <taxon>Fungi</taxon>
        <taxon>Dikarya</taxon>
        <taxon>Basidiomycota</taxon>
        <taxon>Agaricomycotina</taxon>
        <taxon>Agaricomycetes</taxon>
        <taxon>Gloeophyllales</taxon>
        <taxon>Gloeophyllaceae</taxon>
        <taxon>Gloeophyllum</taxon>
    </lineage>
</organism>
<dbReference type="RefSeq" id="XP_007870467.1">
    <property type="nucleotide sequence ID" value="XM_007872276.1"/>
</dbReference>
<evidence type="ECO:0000256" key="3">
    <source>
        <dbReference type="ARBA" id="ARBA00022833"/>
    </source>
</evidence>
<dbReference type="EMBL" id="KB469312">
    <property type="protein sequence ID" value="EPQ51019.1"/>
    <property type="molecule type" value="Genomic_DNA"/>
</dbReference>